<sequence length="58" mass="6526">MQNSLRTQKSRPSVKFCLSSRMDAKPTLTPMLLPARRPTRKVEALSSSPRSPRNSGNR</sequence>
<dbReference type="EMBL" id="VDEP01000441">
    <property type="protein sequence ID" value="KAA1081632.1"/>
    <property type="molecule type" value="Genomic_DNA"/>
</dbReference>
<evidence type="ECO:0000256" key="1">
    <source>
        <dbReference type="SAM" id="MobiDB-lite"/>
    </source>
</evidence>
<proteinExistence type="predicted"/>
<protein>
    <submittedName>
        <fullName evidence="2">Uncharacterized protein</fullName>
    </submittedName>
</protein>
<reference evidence="2 3" key="1">
    <citation type="submission" date="2019-05" db="EMBL/GenBank/DDBJ databases">
        <title>Emergence of the Ug99 lineage of the wheat stem rust pathogen through somatic hybridization.</title>
        <authorList>
            <person name="Li F."/>
            <person name="Upadhyaya N.M."/>
            <person name="Sperschneider J."/>
            <person name="Matny O."/>
            <person name="Nguyen-Phuc H."/>
            <person name="Mago R."/>
            <person name="Raley C."/>
            <person name="Miller M.E."/>
            <person name="Silverstein K.A.T."/>
            <person name="Henningsen E."/>
            <person name="Hirsch C.D."/>
            <person name="Visser B."/>
            <person name="Pretorius Z.A."/>
            <person name="Steffenson B.J."/>
            <person name="Schwessinger B."/>
            <person name="Dodds P.N."/>
            <person name="Figueroa M."/>
        </authorList>
    </citation>
    <scope>NUCLEOTIDE SEQUENCE [LARGE SCALE GENOMIC DNA]</scope>
    <source>
        <strain evidence="2 3">Ug99</strain>
    </source>
</reference>
<dbReference type="Proteomes" id="UP000325313">
    <property type="component" value="Unassembled WGS sequence"/>
</dbReference>
<feature type="compositionally biased region" description="Low complexity" evidence="1">
    <location>
        <begin position="46"/>
        <end position="58"/>
    </location>
</feature>
<gene>
    <name evidence="2" type="ORF">PGTUg99_024507</name>
</gene>
<name>A0A5B0MYG3_PUCGR</name>
<evidence type="ECO:0000313" key="2">
    <source>
        <dbReference type="EMBL" id="KAA1081632.1"/>
    </source>
</evidence>
<comment type="caution">
    <text evidence="2">The sequence shown here is derived from an EMBL/GenBank/DDBJ whole genome shotgun (WGS) entry which is preliminary data.</text>
</comment>
<accession>A0A5B0MYG3</accession>
<organism evidence="2 3">
    <name type="scientific">Puccinia graminis f. sp. tritici</name>
    <dbReference type="NCBI Taxonomy" id="56615"/>
    <lineage>
        <taxon>Eukaryota</taxon>
        <taxon>Fungi</taxon>
        <taxon>Dikarya</taxon>
        <taxon>Basidiomycota</taxon>
        <taxon>Pucciniomycotina</taxon>
        <taxon>Pucciniomycetes</taxon>
        <taxon>Pucciniales</taxon>
        <taxon>Pucciniaceae</taxon>
        <taxon>Puccinia</taxon>
    </lineage>
</organism>
<dbReference type="AlphaFoldDB" id="A0A5B0MYG3"/>
<feature type="region of interest" description="Disordered" evidence="1">
    <location>
        <begin position="35"/>
        <end position="58"/>
    </location>
</feature>
<evidence type="ECO:0000313" key="3">
    <source>
        <dbReference type="Proteomes" id="UP000325313"/>
    </source>
</evidence>